<evidence type="ECO:0000313" key="1">
    <source>
        <dbReference type="EMBL" id="CDI81846.1"/>
    </source>
</evidence>
<dbReference type="AlphaFoldDB" id="U6GNQ2"/>
<reference evidence="1" key="1">
    <citation type="submission" date="2013-10" db="EMBL/GenBank/DDBJ databases">
        <title>Genomic analysis of the causative agents of coccidiosis in chickens.</title>
        <authorList>
            <person name="Reid A.J."/>
            <person name="Blake D."/>
            <person name="Billington K."/>
            <person name="Browne H."/>
            <person name="Dunn M."/>
            <person name="Hung S."/>
            <person name="Kawahara F."/>
            <person name="Miranda-Saavedra D."/>
            <person name="Mourier T."/>
            <person name="Nagra H."/>
            <person name="Otto T.D."/>
            <person name="Rawlings N."/>
            <person name="Sanchez A."/>
            <person name="Sanders M."/>
            <person name="Subramaniam C."/>
            <person name="Tay Y."/>
            <person name="Dear P."/>
            <person name="Doerig C."/>
            <person name="Gruber A."/>
            <person name="Parkinson J."/>
            <person name="Shirley M."/>
            <person name="Wan K.L."/>
            <person name="Berriman M."/>
            <person name="Tomley F."/>
            <person name="Pain A."/>
        </authorList>
    </citation>
    <scope>NUCLEOTIDE SEQUENCE [LARGE SCALE GENOMIC DNA]</scope>
    <source>
        <strain evidence="1">Houghton</strain>
    </source>
</reference>
<accession>U6GNQ2</accession>
<dbReference type="EMBL" id="HG671854">
    <property type="protein sequence ID" value="CDI81846.1"/>
    <property type="molecule type" value="Genomic_DNA"/>
</dbReference>
<name>U6GNQ2_EIMAC</name>
<protein>
    <submittedName>
        <fullName evidence="1">Uncharacterized protein</fullName>
    </submittedName>
</protein>
<keyword evidence="2" id="KW-1185">Reference proteome</keyword>
<gene>
    <name evidence="1" type="ORF">EAH_00063490</name>
</gene>
<evidence type="ECO:0000313" key="2">
    <source>
        <dbReference type="Proteomes" id="UP000018050"/>
    </source>
</evidence>
<dbReference type="GeneID" id="25274419"/>
<sequence>MEGDIANAIMLMGIADLVRSLGNSGHRLVTVYWKAESGVYVNASQYFEFHKLLGRRVQSLHVKPVRIGFNGSAETKALTAEVRVARMVSLQHKRRFISDSMVSTMWVKSPAEIDRSSQYGMLPQLVDIDIRCMGRFVSGISEEFTPME</sequence>
<dbReference type="VEuPathDB" id="ToxoDB:EAH_00063490"/>
<proteinExistence type="predicted"/>
<organism evidence="1 2">
    <name type="scientific">Eimeria acervulina</name>
    <name type="common">Coccidian parasite</name>
    <dbReference type="NCBI Taxonomy" id="5801"/>
    <lineage>
        <taxon>Eukaryota</taxon>
        <taxon>Sar</taxon>
        <taxon>Alveolata</taxon>
        <taxon>Apicomplexa</taxon>
        <taxon>Conoidasida</taxon>
        <taxon>Coccidia</taxon>
        <taxon>Eucoccidiorida</taxon>
        <taxon>Eimeriorina</taxon>
        <taxon>Eimeriidae</taxon>
        <taxon>Eimeria</taxon>
    </lineage>
</organism>
<dbReference type="RefSeq" id="XP_013248575.1">
    <property type="nucleotide sequence ID" value="XM_013393121.1"/>
</dbReference>
<dbReference type="Proteomes" id="UP000018050">
    <property type="component" value="Unassembled WGS sequence"/>
</dbReference>
<reference evidence="1" key="2">
    <citation type="submission" date="2013-10" db="EMBL/GenBank/DDBJ databases">
        <authorList>
            <person name="Aslett M."/>
        </authorList>
    </citation>
    <scope>NUCLEOTIDE SEQUENCE [LARGE SCALE GENOMIC DNA]</scope>
    <source>
        <strain evidence="1">Houghton</strain>
    </source>
</reference>